<sequence length="241" mass="24385">MFVKSAVVALFAAFAAAQLHPPVGDKPEGNPITRPLNEAVEAGKPFTITWQPTEPGHTVSLLLLKGPSNNVVPVGEPIAEGIPNSGSLVWTPPAEFGPGITETTGYGIQIIDDVTGKYQYSTQFGITVPEGYKPSSTPSGYPTGTPSASKNASTKAPTATATISASYTGILSTGAPISNSSIIQPTKPITVPSSLKTTTYPTGPTTPTSSGVTPADSTGAAGQLKAGLGLAAGVAGLFFML</sequence>
<evidence type="ECO:0000256" key="2">
    <source>
        <dbReference type="SAM" id="MobiDB-lite"/>
    </source>
</evidence>
<evidence type="ECO:0000313" key="5">
    <source>
        <dbReference type="EMBL" id="KAF2274434.1"/>
    </source>
</evidence>
<dbReference type="Proteomes" id="UP000800097">
    <property type="component" value="Unassembled WGS sequence"/>
</dbReference>
<feature type="chain" id="PRO_5025376467" description="Yeast cell wall synthesis Kre9/Knh1-like N-terminal domain-containing protein" evidence="3">
    <location>
        <begin position="18"/>
        <end position="241"/>
    </location>
</feature>
<protein>
    <recommendedName>
        <fullName evidence="4">Yeast cell wall synthesis Kre9/Knh1-like N-terminal domain-containing protein</fullName>
    </recommendedName>
</protein>
<feature type="region of interest" description="Disordered" evidence="2">
    <location>
        <begin position="193"/>
        <end position="218"/>
    </location>
</feature>
<feature type="domain" description="Yeast cell wall synthesis Kre9/Knh1-like N-terminal" evidence="4">
    <location>
        <begin position="37"/>
        <end position="126"/>
    </location>
</feature>
<dbReference type="Pfam" id="PF10342">
    <property type="entry name" value="Kre9_KNH"/>
    <property type="match status" value="1"/>
</dbReference>
<dbReference type="InterPro" id="IPR018466">
    <property type="entry name" value="Kre9/Knh1-like_N"/>
</dbReference>
<feature type="compositionally biased region" description="Low complexity" evidence="2">
    <location>
        <begin position="197"/>
        <end position="218"/>
    </location>
</feature>
<proteinExistence type="predicted"/>
<reference evidence="5" key="1">
    <citation type="journal article" date="2020" name="Stud. Mycol.">
        <title>101 Dothideomycetes genomes: a test case for predicting lifestyles and emergence of pathogens.</title>
        <authorList>
            <person name="Haridas S."/>
            <person name="Albert R."/>
            <person name="Binder M."/>
            <person name="Bloem J."/>
            <person name="Labutti K."/>
            <person name="Salamov A."/>
            <person name="Andreopoulos B."/>
            <person name="Baker S."/>
            <person name="Barry K."/>
            <person name="Bills G."/>
            <person name="Bluhm B."/>
            <person name="Cannon C."/>
            <person name="Castanera R."/>
            <person name="Culley D."/>
            <person name="Daum C."/>
            <person name="Ezra D."/>
            <person name="Gonzalez J."/>
            <person name="Henrissat B."/>
            <person name="Kuo A."/>
            <person name="Liang C."/>
            <person name="Lipzen A."/>
            <person name="Lutzoni F."/>
            <person name="Magnuson J."/>
            <person name="Mondo S."/>
            <person name="Nolan M."/>
            <person name="Ohm R."/>
            <person name="Pangilinan J."/>
            <person name="Park H.-J."/>
            <person name="Ramirez L."/>
            <person name="Alfaro M."/>
            <person name="Sun H."/>
            <person name="Tritt A."/>
            <person name="Yoshinaga Y."/>
            <person name="Zwiers L.-H."/>
            <person name="Turgeon B."/>
            <person name="Goodwin S."/>
            <person name="Spatafora J."/>
            <person name="Crous P."/>
            <person name="Grigoriev I."/>
        </authorList>
    </citation>
    <scope>NUCLEOTIDE SEQUENCE</scope>
    <source>
        <strain evidence="5">CBS 379.55</strain>
    </source>
</reference>
<evidence type="ECO:0000313" key="6">
    <source>
        <dbReference type="Proteomes" id="UP000800097"/>
    </source>
</evidence>
<feature type="signal peptide" evidence="3">
    <location>
        <begin position="1"/>
        <end position="17"/>
    </location>
</feature>
<evidence type="ECO:0000256" key="1">
    <source>
        <dbReference type="ARBA" id="ARBA00022729"/>
    </source>
</evidence>
<dbReference type="GeneID" id="54553539"/>
<dbReference type="EMBL" id="ML986503">
    <property type="protein sequence ID" value="KAF2274434.1"/>
    <property type="molecule type" value="Genomic_DNA"/>
</dbReference>
<keyword evidence="1 3" id="KW-0732">Signal</keyword>
<keyword evidence="6" id="KW-1185">Reference proteome</keyword>
<evidence type="ECO:0000259" key="4">
    <source>
        <dbReference type="Pfam" id="PF10342"/>
    </source>
</evidence>
<gene>
    <name evidence="5" type="ORF">EI97DRAFT_451746</name>
</gene>
<organism evidence="5 6">
    <name type="scientific">Westerdykella ornata</name>
    <dbReference type="NCBI Taxonomy" id="318751"/>
    <lineage>
        <taxon>Eukaryota</taxon>
        <taxon>Fungi</taxon>
        <taxon>Dikarya</taxon>
        <taxon>Ascomycota</taxon>
        <taxon>Pezizomycotina</taxon>
        <taxon>Dothideomycetes</taxon>
        <taxon>Pleosporomycetidae</taxon>
        <taxon>Pleosporales</taxon>
        <taxon>Sporormiaceae</taxon>
        <taxon>Westerdykella</taxon>
    </lineage>
</organism>
<dbReference type="AlphaFoldDB" id="A0A6A6JE00"/>
<name>A0A6A6JE00_WESOR</name>
<feature type="region of interest" description="Disordered" evidence="2">
    <location>
        <begin position="127"/>
        <end position="156"/>
    </location>
</feature>
<dbReference type="PANTHER" id="PTHR40633">
    <property type="entry name" value="MATRIX PROTEIN, PUTATIVE (AFU_ORTHOLOGUE AFUA_8G05410)-RELATED"/>
    <property type="match status" value="1"/>
</dbReference>
<evidence type="ECO:0000256" key="3">
    <source>
        <dbReference type="SAM" id="SignalP"/>
    </source>
</evidence>
<feature type="compositionally biased region" description="Polar residues" evidence="2">
    <location>
        <begin position="134"/>
        <end position="156"/>
    </location>
</feature>
<dbReference type="InterPro" id="IPR052982">
    <property type="entry name" value="SRP1/TIP1-like"/>
</dbReference>
<dbReference type="RefSeq" id="XP_033651973.1">
    <property type="nucleotide sequence ID" value="XM_033800364.1"/>
</dbReference>
<dbReference type="PANTHER" id="PTHR40633:SF1">
    <property type="entry name" value="GPI ANCHORED SERINE-THREONINE RICH PROTEIN (AFU_ORTHOLOGUE AFUA_1G03630)"/>
    <property type="match status" value="1"/>
</dbReference>
<dbReference type="OrthoDB" id="4094614at2759"/>
<accession>A0A6A6JE00</accession>